<dbReference type="Proteomes" id="UP001548713">
    <property type="component" value="Unassembled WGS sequence"/>
</dbReference>
<organism evidence="1 2">
    <name type="scientific">Novosphingobium kalidii</name>
    <dbReference type="NCBI Taxonomy" id="3230299"/>
    <lineage>
        <taxon>Bacteria</taxon>
        <taxon>Pseudomonadati</taxon>
        <taxon>Pseudomonadota</taxon>
        <taxon>Alphaproteobacteria</taxon>
        <taxon>Sphingomonadales</taxon>
        <taxon>Sphingomonadaceae</taxon>
        <taxon>Novosphingobium</taxon>
    </lineage>
</organism>
<dbReference type="Gene3D" id="3.40.1550.20">
    <property type="entry name" value="Transcriptional regulator MraZ domain"/>
    <property type="match status" value="1"/>
</dbReference>
<dbReference type="InterPro" id="IPR038619">
    <property type="entry name" value="MraZ_sf"/>
</dbReference>
<dbReference type="EMBL" id="JBEWLY010000013">
    <property type="protein sequence ID" value="MET1755441.1"/>
    <property type="molecule type" value="Genomic_DNA"/>
</dbReference>
<protein>
    <submittedName>
        <fullName evidence="1">Division/cell wall cluster transcriptional repressor MraZ</fullName>
    </submittedName>
</protein>
<proteinExistence type="predicted"/>
<dbReference type="InterPro" id="IPR037914">
    <property type="entry name" value="SpoVT-AbrB_sf"/>
</dbReference>
<dbReference type="SUPFAM" id="SSF89447">
    <property type="entry name" value="AbrB/MazE/MraZ-like"/>
    <property type="match status" value="1"/>
</dbReference>
<dbReference type="RefSeq" id="WP_353983900.1">
    <property type="nucleotide sequence ID" value="NZ_JBEWLY010000013.1"/>
</dbReference>
<gene>
    <name evidence="1" type="ORF">ABVV53_08205</name>
</gene>
<comment type="caution">
    <text evidence="1">The sequence shown here is derived from an EMBL/GenBank/DDBJ whole genome shotgun (WGS) entry which is preliminary data.</text>
</comment>
<name>A0ABV2D0P1_9SPHN</name>
<keyword evidence="2" id="KW-1185">Reference proteome</keyword>
<accession>A0ABV2D0P1</accession>
<evidence type="ECO:0000313" key="1">
    <source>
        <dbReference type="EMBL" id="MET1755441.1"/>
    </source>
</evidence>
<reference evidence="1 2" key="1">
    <citation type="submission" date="2024-07" db="EMBL/GenBank/DDBJ databases">
        <title>Novosphingobium kalidii RD2P27.</title>
        <authorList>
            <person name="Sun J.-Q."/>
        </authorList>
    </citation>
    <scope>NUCLEOTIDE SEQUENCE [LARGE SCALE GENOMIC DNA]</scope>
    <source>
        <strain evidence="1 2">RD2P27</strain>
    </source>
</reference>
<sequence length="205" mass="22490">MAELAVLASGSESRPRATAGFGRGVLFSGGAFQGIESAQMAGQPLIYRGQGFSLRRDKNRFVLPNLFRGTVRESSQAPVLCLAKHDRWPCLVGYGLSRVNEFENIIEQEREFAMKSGQPFDRDMLAMTLYNYHEIPFDGSGRFVLPEDLATLAEVDDQLYFQGAGQYFFVFAPAALAAMTEPTFKGAQVSCASLAAAELKKAARK</sequence>
<evidence type="ECO:0000313" key="2">
    <source>
        <dbReference type="Proteomes" id="UP001548713"/>
    </source>
</evidence>